<keyword evidence="1 7" id="KW-1003">Cell membrane</keyword>
<keyword evidence="3 7" id="KW-1133">Transmembrane helix</keyword>
<dbReference type="PANTHER" id="PTHR30518">
    <property type="entry name" value="ENDOLYTIC MUREIN TRANSGLYCOSYLASE"/>
    <property type="match status" value="1"/>
</dbReference>
<dbReference type="EC" id="4.2.2.29" evidence="7"/>
<sequence length="364" mass="41338">MQEQEESEKPRRSKLKWILLIISIVLLLAIGTVAGLGLFIASALQPVEASDQEVRVSIPQGSSSNQIAEELKTKGLIKNSSIFMYYLKYKKQGSKFQAGEYAMKPGMTFVQMIDKLNEGDVIKEEMIRITIPEGYTIEQIAAKIGEQTAWKKDAFLKLVDDSTRFKNDMTASIPDNKNVRHRLEGYIFPETYEFKKGSTEQEFIERSLQELDKKLVSLPFDWKDKLKARGLSIHQMLTIASLIEREVVVDEERALVSGVIVNRLKMNMPLQIDATIQYLFDKPKERLLEKDLQIQSPYNTYLNTGLPPGPIASPSLASMKAAIYPEETNYVFYVTKKDGTKGHLFAETFEEHKKNIANSNKASK</sequence>
<evidence type="ECO:0000256" key="5">
    <source>
        <dbReference type="ARBA" id="ARBA00023239"/>
    </source>
</evidence>
<accession>A0AA96LVS9</accession>
<keyword evidence="2 7" id="KW-0812">Transmembrane</keyword>
<dbReference type="AlphaFoldDB" id="A0AA96LVS9"/>
<comment type="catalytic activity">
    <reaction evidence="7">
        <text>a peptidoglycan chain = a peptidoglycan chain with N-acetyl-1,6-anhydromuramyl-[peptide] at the reducing end + a peptidoglycan chain with N-acetylglucosamine at the non-reducing end.</text>
        <dbReference type="EC" id="4.2.2.29"/>
    </reaction>
</comment>
<dbReference type="CDD" id="cd08010">
    <property type="entry name" value="MltG_like"/>
    <property type="match status" value="1"/>
</dbReference>
<keyword evidence="6 7" id="KW-0961">Cell wall biogenesis/degradation</keyword>
<dbReference type="GO" id="GO:0009252">
    <property type="term" value="P:peptidoglycan biosynthetic process"/>
    <property type="evidence" value="ECO:0007669"/>
    <property type="project" value="UniProtKB-UniRule"/>
</dbReference>
<comment type="subcellular location">
    <subcellularLocation>
        <location evidence="7">Cell membrane</location>
        <topology evidence="7">Single-pass membrane protein</topology>
    </subcellularLocation>
</comment>
<evidence type="ECO:0000256" key="4">
    <source>
        <dbReference type="ARBA" id="ARBA00023136"/>
    </source>
</evidence>
<dbReference type="GO" id="GO:0008932">
    <property type="term" value="F:lytic endotransglycosylase activity"/>
    <property type="evidence" value="ECO:0007669"/>
    <property type="project" value="UniProtKB-UniRule"/>
</dbReference>
<proteinExistence type="inferred from homology"/>
<dbReference type="GO" id="GO:0071555">
    <property type="term" value="P:cell wall organization"/>
    <property type="evidence" value="ECO:0007669"/>
    <property type="project" value="UniProtKB-KW"/>
</dbReference>
<dbReference type="Proteomes" id="UP001304650">
    <property type="component" value="Chromosome"/>
</dbReference>
<keyword evidence="9" id="KW-1185">Reference proteome</keyword>
<dbReference type="KEGG" id="proo:MJB10_07340"/>
<evidence type="ECO:0000256" key="2">
    <source>
        <dbReference type="ARBA" id="ARBA00022692"/>
    </source>
</evidence>
<dbReference type="RefSeq" id="WP_314805513.1">
    <property type="nucleotide sequence ID" value="NZ_CP130319.1"/>
</dbReference>
<reference evidence="8" key="1">
    <citation type="submission" date="2022-02" db="EMBL/GenBank/DDBJ databases">
        <title>Paenibacillus sp. MBLB1832 Whole Genome Shotgun Sequencing.</title>
        <authorList>
            <person name="Hwang C.Y."/>
            <person name="Cho E.-S."/>
            <person name="Seo M.-J."/>
        </authorList>
    </citation>
    <scope>NUCLEOTIDE SEQUENCE</scope>
    <source>
        <strain evidence="8">MBLB1832</strain>
    </source>
</reference>
<keyword evidence="5 7" id="KW-0456">Lyase</keyword>
<evidence type="ECO:0000256" key="1">
    <source>
        <dbReference type="ARBA" id="ARBA00022475"/>
    </source>
</evidence>
<comment type="function">
    <text evidence="7">Functions as a peptidoglycan terminase that cleaves nascent peptidoglycan strands endolytically to terminate their elongation.</text>
</comment>
<gene>
    <name evidence="7 8" type="primary">mltG</name>
    <name evidence="8" type="ORF">MJB10_07340</name>
</gene>
<protein>
    <recommendedName>
        <fullName evidence="7">Endolytic murein transglycosylase</fullName>
        <ecNumber evidence="7">4.2.2.29</ecNumber>
    </recommendedName>
    <alternativeName>
        <fullName evidence="7">Peptidoglycan lytic transglycosylase</fullName>
    </alternativeName>
    <alternativeName>
        <fullName evidence="7">Peptidoglycan polymerization terminase</fullName>
    </alternativeName>
</protein>
<dbReference type="Pfam" id="PF02618">
    <property type="entry name" value="YceG"/>
    <property type="match status" value="1"/>
</dbReference>
<name>A0AA96LVS9_9BACL</name>
<dbReference type="Gene3D" id="3.30.1490.480">
    <property type="entry name" value="Endolytic murein transglycosylase"/>
    <property type="match status" value="1"/>
</dbReference>
<dbReference type="EMBL" id="CP130319">
    <property type="protein sequence ID" value="WNR47004.1"/>
    <property type="molecule type" value="Genomic_DNA"/>
</dbReference>
<dbReference type="HAMAP" id="MF_02065">
    <property type="entry name" value="MltG"/>
    <property type="match status" value="1"/>
</dbReference>
<organism evidence="8 9">
    <name type="scientific">Paenibacillus roseopurpureus</name>
    <dbReference type="NCBI Taxonomy" id="2918901"/>
    <lineage>
        <taxon>Bacteria</taxon>
        <taxon>Bacillati</taxon>
        <taxon>Bacillota</taxon>
        <taxon>Bacilli</taxon>
        <taxon>Bacillales</taxon>
        <taxon>Paenibacillaceae</taxon>
        <taxon>Paenibacillus</taxon>
    </lineage>
</organism>
<feature type="site" description="Important for catalytic activity" evidence="7">
    <location>
        <position position="246"/>
    </location>
</feature>
<evidence type="ECO:0000313" key="8">
    <source>
        <dbReference type="EMBL" id="WNR47004.1"/>
    </source>
</evidence>
<dbReference type="NCBIfam" id="TIGR00247">
    <property type="entry name" value="endolytic transglycosylase MltG"/>
    <property type="match status" value="1"/>
</dbReference>
<dbReference type="InterPro" id="IPR003770">
    <property type="entry name" value="MLTG-like"/>
</dbReference>
<dbReference type="Gene3D" id="3.30.160.60">
    <property type="entry name" value="Classic Zinc Finger"/>
    <property type="match status" value="1"/>
</dbReference>
<dbReference type="PANTHER" id="PTHR30518:SF2">
    <property type="entry name" value="ENDOLYTIC MUREIN TRANSGLYCOSYLASE"/>
    <property type="match status" value="1"/>
</dbReference>
<evidence type="ECO:0000256" key="3">
    <source>
        <dbReference type="ARBA" id="ARBA00022989"/>
    </source>
</evidence>
<keyword evidence="4 7" id="KW-0472">Membrane</keyword>
<evidence type="ECO:0000256" key="7">
    <source>
        <dbReference type="HAMAP-Rule" id="MF_02065"/>
    </source>
</evidence>
<evidence type="ECO:0000256" key="6">
    <source>
        <dbReference type="ARBA" id="ARBA00023316"/>
    </source>
</evidence>
<comment type="similarity">
    <text evidence="7">Belongs to the transglycosylase MltG family.</text>
</comment>
<evidence type="ECO:0000313" key="9">
    <source>
        <dbReference type="Proteomes" id="UP001304650"/>
    </source>
</evidence>
<dbReference type="GO" id="GO:0005886">
    <property type="term" value="C:plasma membrane"/>
    <property type="evidence" value="ECO:0007669"/>
    <property type="project" value="UniProtKB-SubCell"/>
</dbReference>
<feature type="transmembrane region" description="Helical" evidence="7">
    <location>
        <begin position="17"/>
        <end position="41"/>
    </location>
</feature>